<proteinExistence type="predicted"/>
<evidence type="ECO:0000256" key="1">
    <source>
        <dbReference type="SAM" id="Phobius"/>
    </source>
</evidence>
<reference evidence="2" key="1">
    <citation type="submission" date="2020-04" db="EMBL/GenBank/DDBJ databases">
        <authorList>
            <person name="Chiriac C."/>
            <person name="Salcher M."/>
            <person name="Ghai R."/>
            <person name="Kavagutti S V."/>
        </authorList>
    </citation>
    <scope>NUCLEOTIDE SEQUENCE</scope>
</reference>
<accession>A0A6J5M7R0</accession>
<gene>
    <name evidence="2" type="ORF">UFOVP441_25</name>
</gene>
<keyword evidence="1" id="KW-1133">Transmembrane helix</keyword>
<protein>
    <submittedName>
        <fullName evidence="2">Uncharacterized protein</fullName>
    </submittedName>
</protein>
<feature type="transmembrane region" description="Helical" evidence="1">
    <location>
        <begin position="6"/>
        <end position="22"/>
    </location>
</feature>
<dbReference type="EMBL" id="LR796405">
    <property type="protein sequence ID" value="CAB4142152.1"/>
    <property type="molecule type" value="Genomic_DNA"/>
</dbReference>
<sequence>MEILGMWLLIAGSMAVAWWLIYHTNNDHYETGYWAGRNDGWRASLEHQERVRKMRSEQVFDYDKN</sequence>
<organism evidence="2">
    <name type="scientific">uncultured Caudovirales phage</name>
    <dbReference type="NCBI Taxonomy" id="2100421"/>
    <lineage>
        <taxon>Viruses</taxon>
        <taxon>Duplodnaviria</taxon>
        <taxon>Heunggongvirae</taxon>
        <taxon>Uroviricota</taxon>
        <taxon>Caudoviricetes</taxon>
        <taxon>Peduoviridae</taxon>
        <taxon>Maltschvirus</taxon>
        <taxon>Maltschvirus maltsch</taxon>
    </lineage>
</organism>
<keyword evidence="1" id="KW-0812">Transmembrane</keyword>
<evidence type="ECO:0000313" key="2">
    <source>
        <dbReference type="EMBL" id="CAB4142152.1"/>
    </source>
</evidence>
<keyword evidence="1" id="KW-0472">Membrane</keyword>
<name>A0A6J5M7R0_9CAUD</name>